<protein>
    <submittedName>
        <fullName evidence="2">Uncharacterized protein</fullName>
    </submittedName>
</protein>
<evidence type="ECO:0000313" key="3">
    <source>
        <dbReference type="Proteomes" id="UP000006876"/>
    </source>
</evidence>
<dbReference type="Proteomes" id="UP000006876">
    <property type="component" value="Chromosome"/>
</dbReference>
<dbReference type="AlphaFoldDB" id="E3HRM7"/>
<organism evidence="2 3">
    <name type="scientific">Achromobacter xylosoxidans (strain A8)</name>
    <dbReference type="NCBI Taxonomy" id="762376"/>
    <lineage>
        <taxon>Bacteria</taxon>
        <taxon>Pseudomonadati</taxon>
        <taxon>Pseudomonadota</taxon>
        <taxon>Betaproteobacteria</taxon>
        <taxon>Burkholderiales</taxon>
        <taxon>Alcaligenaceae</taxon>
        <taxon>Achromobacter</taxon>
    </lineage>
</organism>
<proteinExistence type="predicted"/>
<name>E3HRM7_ACHXA</name>
<evidence type="ECO:0000313" key="2">
    <source>
        <dbReference type="EMBL" id="ADP19646.1"/>
    </source>
</evidence>
<gene>
    <name evidence="2" type="ordered locus">AXYL_06353</name>
</gene>
<accession>E3HRM7</accession>
<dbReference type="KEGG" id="axy:AXYL_06353"/>
<evidence type="ECO:0000256" key="1">
    <source>
        <dbReference type="SAM" id="MobiDB-lite"/>
    </source>
</evidence>
<dbReference type="EMBL" id="CP002287">
    <property type="protein sequence ID" value="ADP19646.1"/>
    <property type="molecule type" value="Genomic_DNA"/>
</dbReference>
<feature type="compositionally biased region" description="Basic and acidic residues" evidence="1">
    <location>
        <begin position="58"/>
        <end position="85"/>
    </location>
</feature>
<sequence length="85" mass="9316">MMRKMEMQQVGRRRSMKIMDILGEDGAGSDEQGGLGQAFVAAANPKLAYTARWKSPFGRRDVTNPKSAEEGASERSDRDVGAKLL</sequence>
<dbReference type="HOGENOM" id="CLU_2505171_0_0_4"/>
<feature type="region of interest" description="Disordered" evidence="1">
    <location>
        <begin position="54"/>
        <end position="85"/>
    </location>
</feature>
<reference evidence="2 3" key="1">
    <citation type="journal article" date="2011" name="J. Bacteriol.">
        <title>Complete genome sequence of the haloaromatic acid-degrading bacterium Achromobacter xylosoxidans A8.</title>
        <authorList>
            <person name="Strnad H."/>
            <person name="Ridl J."/>
            <person name="Paces J."/>
            <person name="Kolar M."/>
            <person name="Vlcek C."/>
            <person name="Paces V."/>
        </authorList>
    </citation>
    <scope>NUCLEOTIDE SEQUENCE [LARGE SCALE GENOMIC DNA]</scope>
    <source>
        <strain evidence="2 3">A8</strain>
    </source>
</reference>